<keyword evidence="1" id="KW-0802">TPR repeat</keyword>
<dbReference type="Pfam" id="PF00563">
    <property type="entry name" value="EAL"/>
    <property type="match status" value="1"/>
</dbReference>
<dbReference type="PANTHER" id="PTHR33121:SF70">
    <property type="entry name" value="SIGNALING PROTEIN YKOW"/>
    <property type="match status" value="1"/>
</dbReference>
<dbReference type="PROSITE" id="PS50887">
    <property type="entry name" value="GGDEF"/>
    <property type="match status" value="1"/>
</dbReference>
<dbReference type="eggNOG" id="COG5001">
    <property type="taxonomic scope" value="Bacteria"/>
</dbReference>
<proteinExistence type="predicted"/>
<dbReference type="Pfam" id="PF00990">
    <property type="entry name" value="GGDEF"/>
    <property type="match status" value="1"/>
</dbReference>
<feature type="repeat" description="TPR" evidence="1">
    <location>
        <begin position="187"/>
        <end position="220"/>
    </location>
</feature>
<evidence type="ECO:0000259" key="3">
    <source>
        <dbReference type="PROSITE" id="PS50883"/>
    </source>
</evidence>
<evidence type="ECO:0008006" key="7">
    <source>
        <dbReference type="Google" id="ProtNLM"/>
    </source>
</evidence>
<feature type="domain" description="EAL" evidence="3">
    <location>
        <begin position="589"/>
        <end position="840"/>
    </location>
</feature>
<protein>
    <recommendedName>
        <fullName evidence="7">Diguanylate cyclase/phosphodiesterase</fullName>
    </recommendedName>
</protein>
<dbReference type="InterPro" id="IPR050706">
    <property type="entry name" value="Cyclic-di-GMP_PDE-like"/>
</dbReference>
<dbReference type="STRING" id="546414.Deide_03810"/>
<dbReference type="InterPro" id="IPR043128">
    <property type="entry name" value="Rev_trsase/Diguanyl_cyclase"/>
</dbReference>
<dbReference type="Pfam" id="PF13374">
    <property type="entry name" value="TPR_10"/>
    <property type="match status" value="1"/>
</dbReference>
<dbReference type="EMBL" id="CP001114">
    <property type="protein sequence ID" value="ACO45203.1"/>
    <property type="molecule type" value="Genomic_DNA"/>
</dbReference>
<organism evidence="5 6">
    <name type="scientific">Deinococcus deserti (strain DSM 17065 / CIP 109153 / LMG 22923 / VCD115)</name>
    <dbReference type="NCBI Taxonomy" id="546414"/>
    <lineage>
        <taxon>Bacteria</taxon>
        <taxon>Thermotogati</taxon>
        <taxon>Deinococcota</taxon>
        <taxon>Deinococci</taxon>
        <taxon>Deinococcales</taxon>
        <taxon>Deinococcaceae</taxon>
        <taxon>Deinococcus</taxon>
    </lineage>
</organism>
<dbReference type="CDD" id="cd01949">
    <property type="entry name" value="GGDEF"/>
    <property type="match status" value="1"/>
</dbReference>
<evidence type="ECO:0000313" key="5">
    <source>
        <dbReference type="EMBL" id="ACO45203.1"/>
    </source>
</evidence>
<dbReference type="SUPFAM" id="SSF55073">
    <property type="entry name" value="Nucleotide cyclase"/>
    <property type="match status" value="1"/>
</dbReference>
<accession>C1CZV1</accession>
<feature type="region of interest" description="Disordered" evidence="2">
    <location>
        <begin position="1"/>
        <end position="27"/>
    </location>
</feature>
<dbReference type="AlphaFoldDB" id="C1CZV1"/>
<dbReference type="InterPro" id="IPR029787">
    <property type="entry name" value="Nucleotide_cyclase"/>
</dbReference>
<dbReference type="HOGENOM" id="CLU_000445_70_20_0"/>
<dbReference type="Gene3D" id="3.30.70.270">
    <property type="match status" value="1"/>
</dbReference>
<evidence type="ECO:0000256" key="2">
    <source>
        <dbReference type="SAM" id="MobiDB-lite"/>
    </source>
</evidence>
<evidence type="ECO:0000259" key="4">
    <source>
        <dbReference type="PROSITE" id="PS50887"/>
    </source>
</evidence>
<dbReference type="SUPFAM" id="SSF48452">
    <property type="entry name" value="TPR-like"/>
    <property type="match status" value="2"/>
</dbReference>
<evidence type="ECO:0000256" key="1">
    <source>
        <dbReference type="PROSITE-ProRule" id="PRU00339"/>
    </source>
</evidence>
<dbReference type="NCBIfam" id="TIGR00254">
    <property type="entry name" value="GGDEF"/>
    <property type="match status" value="1"/>
</dbReference>
<dbReference type="GO" id="GO:0071111">
    <property type="term" value="F:cyclic-guanylate-specific phosphodiesterase activity"/>
    <property type="evidence" value="ECO:0007669"/>
    <property type="project" value="InterPro"/>
</dbReference>
<sequence>MLMPTVMSMRPDQDPSPSEERGDATEPPSLSALEAQLVQAEAAVRTGEFAVAYQALQASEAHEQLGARRQLVAGLICRSEGRSREALRCFQQAIATAQHFGQPGLQADALMQLAQEQHRQLHSREALRTLRDALSIREELGDVAGMVYAQSNVALILIALGEQEKALSVLQEALGSLKESGLPAPEIHVRANLGMLLLERNDVEEARAQFLKALALADHNGDPASRITLALNAGEASRQLGDLETARGYLQEALTGARHLSDLRLQAAALHSLALMHAAANEHKVAEDYLHDAYRLAEQQGDLDAQIDALLGLGGSLLGRHETLQAADSLSRALTLSELGSRRLKQVQAHLLLASAHEPREPYETIWHLRRVMELQGELSNESREQQLRDVTAQLEVESAKRTAEYERELREQAEHTVQAQLIELERGRLTDHLTGLPNRLMLSAHLDQVSRQAQPFTLVMLDIDQFRFLNDSHGYDVADSLLRLVATRLQEAVHPGETLARTGPDEFTLLSPSGMVEELRNRVSGALQGLTLGTGTSSVPVTVSAGAACWPDHGLRADEVRRVTTVALQEAQREGHAWRVYDPAQHTGPGLEQALATALSNGEFELHYQPVVDDPSGQVVSAEALLRWNSAVHGPQSPAVFIPLLERSGQIVRVGEWVLHEACRAAAGWGGVRVAVNLSALQFASGDLIGTVRSALDSSGLPPEQLELEITESLMMQNPTRTADLLDRLRSLGVGVMLDDFGTGYSSLSYIHHFALSGVKIDREFVRQLDTETRARGQVIIRAVVQICGDLGLKVVAEGIETQAQREVLREMSVSQMQGFLFARPALNWTPASWLPLEH</sequence>
<gene>
    <name evidence="5" type="ordered locus">Deide_03810</name>
</gene>
<dbReference type="InterPro" id="IPR019734">
    <property type="entry name" value="TPR_rpt"/>
</dbReference>
<keyword evidence="6" id="KW-1185">Reference proteome</keyword>
<evidence type="ECO:0000313" key="6">
    <source>
        <dbReference type="Proteomes" id="UP000002208"/>
    </source>
</evidence>
<dbReference type="OrthoDB" id="55051at2"/>
<dbReference type="CDD" id="cd01948">
    <property type="entry name" value="EAL"/>
    <property type="match status" value="1"/>
</dbReference>
<dbReference type="PaxDb" id="546414-Deide_03810"/>
<dbReference type="SMART" id="SM00028">
    <property type="entry name" value="TPR"/>
    <property type="match status" value="7"/>
</dbReference>
<dbReference type="SMART" id="SM00267">
    <property type="entry name" value="GGDEF"/>
    <property type="match status" value="1"/>
</dbReference>
<dbReference type="PROSITE" id="PS50883">
    <property type="entry name" value="EAL"/>
    <property type="match status" value="1"/>
</dbReference>
<dbReference type="KEGG" id="ddr:Deide_03810"/>
<dbReference type="PANTHER" id="PTHR33121">
    <property type="entry name" value="CYCLIC DI-GMP PHOSPHODIESTERASE PDEF"/>
    <property type="match status" value="1"/>
</dbReference>
<feature type="domain" description="GGDEF" evidence="4">
    <location>
        <begin position="455"/>
        <end position="584"/>
    </location>
</feature>
<dbReference type="SMART" id="SM00052">
    <property type="entry name" value="EAL"/>
    <property type="match status" value="1"/>
</dbReference>
<dbReference type="PROSITE" id="PS50005">
    <property type="entry name" value="TPR"/>
    <property type="match status" value="1"/>
</dbReference>
<dbReference type="Gene3D" id="3.20.20.450">
    <property type="entry name" value="EAL domain"/>
    <property type="match status" value="1"/>
</dbReference>
<reference evidence="5 6" key="1">
    <citation type="journal article" date="2009" name="PLoS Genet.">
        <title>Alliance of proteomics and genomics to unravel the specificities of Sahara bacterium Deinococcus deserti.</title>
        <authorList>
            <person name="de Groot A."/>
            <person name="Dulermo R."/>
            <person name="Ortet P."/>
            <person name="Blanchard L."/>
            <person name="Guerin P."/>
            <person name="Fernandez B."/>
            <person name="Vacherie B."/>
            <person name="Dossat C."/>
            <person name="Jolivet E."/>
            <person name="Siguier P."/>
            <person name="Chandler M."/>
            <person name="Barakat M."/>
            <person name="Dedieu A."/>
            <person name="Barbe V."/>
            <person name="Heulin T."/>
            <person name="Sommer S."/>
            <person name="Achouak W."/>
            <person name="Armengaud J."/>
        </authorList>
    </citation>
    <scope>NUCLEOTIDE SEQUENCE [LARGE SCALE GENOMIC DNA]</scope>
    <source>
        <strain evidence="6">DSM 17065 / CIP 109153 / LMG 22923 / VCD115</strain>
    </source>
</reference>
<dbReference type="InterPro" id="IPR001633">
    <property type="entry name" value="EAL_dom"/>
</dbReference>
<dbReference type="Gene3D" id="1.25.40.10">
    <property type="entry name" value="Tetratricopeptide repeat domain"/>
    <property type="match status" value="2"/>
</dbReference>
<dbReference type="InterPro" id="IPR000160">
    <property type="entry name" value="GGDEF_dom"/>
</dbReference>
<dbReference type="Proteomes" id="UP000002208">
    <property type="component" value="Chromosome"/>
</dbReference>
<dbReference type="InterPro" id="IPR011990">
    <property type="entry name" value="TPR-like_helical_dom_sf"/>
</dbReference>
<name>C1CZV1_DEIDV</name>
<dbReference type="InterPro" id="IPR035919">
    <property type="entry name" value="EAL_sf"/>
</dbReference>
<dbReference type="SUPFAM" id="SSF141868">
    <property type="entry name" value="EAL domain-like"/>
    <property type="match status" value="1"/>
</dbReference>